<name>A0ACB5REE4_9CLOT</name>
<organism evidence="1 2">
    <name type="scientific">Inconstantimicrobium mannanitabidum</name>
    <dbReference type="NCBI Taxonomy" id="1604901"/>
    <lineage>
        <taxon>Bacteria</taxon>
        <taxon>Bacillati</taxon>
        <taxon>Bacillota</taxon>
        <taxon>Clostridia</taxon>
        <taxon>Eubacteriales</taxon>
        <taxon>Clostridiaceae</taxon>
        <taxon>Inconstantimicrobium</taxon>
    </lineage>
</organism>
<proteinExistence type="predicted"/>
<dbReference type="EMBL" id="BROD01000001">
    <property type="protein sequence ID" value="GKX67627.1"/>
    <property type="molecule type" value="Genomic_DNA"/>
</dbReference>
<gene>
    <name evidence="1" type="ORF">rsdtw13_28850</name>
</gene>
<sequence>MKIKKFTSLIIAVMVLVTGLFLAGCFKSKDKKVIECLNLTRSANSIEATLSGTAKMGGQTQNTKINMQVEDIHKDMKCKANIEMLGRKQEMYFSVSNGKVKVYLKDESGQYVTNSADSSELNEIDVTKNLDNYVQMIEKNPNIVTKINSSTYELNIPKEKISDIYSKVTGDASNMTIDSLKIEFVIGDDGYLQKANLKASSEGTSIEMNTDYSNYNKKFNIVMPSASN</sequence>
<accession>A0ACB5REE4</accession>
<keyword evidence="2" id="KW-1185">Reference proteome</keyword>
<dbReference type="Proteomes" id="UP001058074">
    <property type="component" value="Unassembled WGS sequence"/>
</dbReference>
<comment type="caution">
    <text evidence="1">The sequence shown here is derived from an EMBL/GenBank/DDBJ whole genome shotgun (WGS) entry which is preliminary data.</text>
</comment>
<evidence type="ECO:0000313" key="1">
    <source>
        <dbReference type="EMBL" id="GKX67627.1"/>
    </source>
</evidence>
<evidence type="ECO:0000313" key="2">
    <source>
        <dbReference type="Proteomes" id="UP001058074"/>
    </source>
</evidence>
<protein>
    <submittedName>
        <fullName evidence="1">Uncharacterized protein</fullName>
    </submittedName>
</protein>
<reference evidence="1" key="1">
    <citation type="journal article" date="2025" name="Int. J. Syst. Evol. Microbiol.">
        <title>Inconstantimicrobium mannanitabidum sp. nov., a novel member of the family Clostridiaceae isolated from anoxic soil under the treatment of reductive soil disinfestation.</title>
        <authorList>
            <person name="Ueki A."/>
            <person name="Tonouchi A."/>
            <person name="Honma S."/>
            <person name="Kaku N."/>
            <person name="Ueki K."/>
        </authorList>
    </citation>
    <scope>NUCLEOTIDE SEQUENCE</scope>
    <source>
        <strain evidence="1">TW13</strain>
    </source>
</reference>